<dbReference type="RefSeq" id="WP_310501082.1">
    <property type="nucleotide sequence ID" value="NZ_JAVDSB010000011.1"/>
</dbReference>
<dbReference type="EMBL" id="JAVDSB010000011">
    <property type="protein sequence ID" value="MDR6553619.1"/>
    <property type="molecule type" value="Genomic_DNA"/>
</dbReference>
<keyword evidence="2" id="KW-1185">Reference proteome</keyword>
<evidence type="ECO:0000313" key="2">
    <source>
        <dbReference type="Proteomes" id="UP001267290"/>
    </source>
</evidence>
<name>A0ABU1P230_9BACL</name>
<evidence type="ECO:0000313" key="1">
    <source>
        <dbReference type="EMBL" id="MDR6553619.1"/>
    </source>
</evidence>
<proteinExistence type="predicted"/>
<organism evidence="1 2">
    <name type="scientific">Paenibacillus qinlingensis</name>
    <dbReference type="NCBI Taxonomy" id="1837343"/>
    <lineage>
        <taxon>Bacteria</taxon>
        <taxon>Bacillati</taxon>
        <taxon>Bacillota</taxon>
        <taxon>Bacilli</taxon>
        <taxon>Bacillales</taxon>
        <taxon>Paenibacillaceae</taxon>
        <taxon>Paenibacillus</taxon>
    </lineage>
</organism>
<protein>
    <submittedName>
        <fullName evidence="1">Archaellum component FlaC</fullName>
    </submittedName>
</protein>
<sequence>MLDNELKDALTAILRTELSPVLVRLDGIGSRLDGVDAQFNGVDARLNSIDGKLEAIDTRLERLEFEQSQIKQAVLETNEIVKRLENVQEQQHRIIELLSARSIEQEAKLKKII</sequence>
<reference evidence="1 2" key="1">
    <citation type="submission" date="2023-07" db="EMBL/GenBank/DDBJ databases">
        <title>Sorghum-associated microbial communities from plants grown in Nebraska, USA.</title>
        <authorList>
            <person name="Schachtman D."/>
        </authorList>
    </citation>
    <scope>NUCLEOTIDE SEQUENCE [LARGE SCALE GENOMIC DNA]</scope>
    <source>
        <strain evidence="1 2">CC258</strain>
    </source>
</reference>
<dbReference type="Proteomes" id="UP001267290">
    <property type="component" value="Unassembled WGS sequence"/>
</dbReference>
<comment type="caution">
    <text evidence="1">The sequence shown here is derived from an EMBL/GenBank/DDBJ whole genome shotgun (WGS) entry which is preliminary data.</text>
</comment>
<accession>A0ABU1P230</accession>
<dbReference type="Gene3D" id="1.20.5.1070">
    <property type="entry name" value="Head and neck region of the ectodomain of NDV fusion glycoprotein"/>
    <property type="match status" value="1"/>
</dbReference>
<gene>
    <name evidence="1" type="ORF">J2736_004826</name>
</gene>